<gene>
    <name evidence="1" type="ORF">LOK49_LG13G00056</name>
</gene>
<reference evidence="1 2" key="1">
    <citation type="journal article" date="2022" name="Plant J.">
        <title>Chromosome-level genome of Camellia lanceoleosa provides a valuable resource for understanding genome evolution and self-incompatibility.</title>
        <authorList>
            <person name="Gong W."/>
            <person name="Xiao S."/>
            <person name="Wang L."/>
            <person name="Liao Z."/>
            <person name="Chang Y."/>
            <person name="Mo W."/>
            <person name="Hu G."/>
            <person name="Li W."/>
            <person name="Zhao G."/>
            <person name="Zhu H."/>
            <person name="Hu X."/>
            <person name="Ji K."/>
            <person name="Xiang X."/>
            <person name="Song Q."/>
            <person name="Yuan D."/>
            <person name="Jin S."/>
            <person name="Zhang L."/>
        </authorList>
    </citation>
    <scope>NUCLEOTIDE SEQUENCE [LARGE SCALE GENOMIC DNA]</scope>
    <source>
        <strain evidence="1">SQ_2022a</strain>
    </source>
</reference>
<name>A0ACC0FL40_9ERIC</name>
<evidence type="ECO:0000313" key="2">
    <source>
        <dbReference type="Proteomes" id="UP001060215"/>
    </source>
</evidence>
<evidence type="ECO:0000313" key="1">
    <source>
        <dbReference type="EMBL" id="KAI7989548.1"/>
    </source>
</evidence>
<accession>A0ACC0FL40</accession>
<sequence length="165" mass="18787">MQGLRQVWRWRKDRPFSSKYSSSSAVFCLQKYSNKGGVFVELSKWVTELRRSNIILPARVDGQEWMAVANMFERIIHGDSRVKDDGERKYPSDLDLSKTRTGIPRVNNSVQQKTGANRGVSYVSVLSSKIDPLGGSSSIMEMCKVVVCTRTDFLDEWAQIEEELC</sequence>
<dbReference type="Proteomes" id="UP001060215">
    <property type="component" value="Chromosome 14"/>
</dbReference>
<keyword evidence="2" id="KW-1185">Reference proteome</keyword>
<dbReference type="EMBL" id="CM045771">
    <property type="protein sequence ID" value="KAI7989548.1"/>
    <property type="molecule type" value="Genomic_DNA"/>
</dbReference>
<comment type="caution">
    <text evidence="1">The sequence shown here is derived from an EMBL/GenBank/DDBJ whole genome shotgun (WGS) entry which is preliminary data.</text>
</comment>
<proteinExistence type="predicted"/>
<protein>
    <submittedName>
        <fullName evidence="1">Uncharacterized protein</fullName>
    </submittedName>
</protein>
<organism evidence="1 2">
    <name type="scientific">Camellia lanceoleosa</name>
    <dbReference type="NCBI Taxonomy" id="1840588"/>
    <lineage>
        <taxon>Eukaryota</taxon>
        <taxon>Viridiplantae</taxon>
        <taxon>Streptophyta</taxon>
        <taxon>Embryophyta</taxon>
        <taxon>Tracheophyta</taxon>
        <taxon>Spermatophyta</taxon>
        <taxon>Magnoliopsida</taxon>
        <taxon>eudicotyledons</taxon>
        <taxon>Gunneridae</taxon>
        <taxon>Pentapetalae</taxon>
        <taxon>asterids</taxon>
        <taxon>Ericales</taxon>
        <taxon>Theaceae</taxon>
        <taxon>Camellia</taxon>
    </lineage>
</organism>